<protein>
    <submittedName>
        <fullName evidence="2">Helix-turn-helix domain-containing protein</fullName>
    </submittedName>
</protein>
<dbReference type="InterPro" id="IPR010982">
    <property type="entry name" value="Lambda_DNA-bd_dom_sf"/>
</dbReference>
<comment type="caution">
    <text evidence="2">The sequence shown here is derived from an EMBL/GenBank/DDBJ whole genome shotgun (WGS) entry which is preliminary data.</text>
</comment>
<dbReference type="CDD" id="cd00093">
    <property type="entry name" value="HTH_XRE"/>
    <property type="match status" value="1"/>
</dbReference>
<proteinExistence type="predicted"/>
<dbReference type="EMBL" id="JBHTJI010000042">
    <property type="protein sequence ID" value="MFD0991122.1"/>
    <property type="molecule type" value="Genomic_DNA"/>
</dbReference>
<dbReference type="SUPFAM" id="SSF47413">
    <property type="entry name" value="lambda repressor-like DNA-binding domains"/>
    <property type="match status" value="1"/>
</dbReference>
<evidence type="ECO:0000259" key="1">
    <source>
        <dbReference type="PROSITE" id="PS50943"/>
    </source>
</evidence>
<dbReference type="RefSeq" id="WP_379926803.1">
    <property type="nucleotide sequence ID" value="NZ_JBHTJI010000042.1"/>
</dbReference>
<dbReference type="PROSITE" id="PS50943">
    <property type="entry name" value="HTH_CROC1"/>
    <property type="match status" value="1"/>
</dbReference>
<sequence>MNYNILLNEDILQELGKGLRQHRLNSNLTVKELSDKSGVSERTIIGFELGKKNITLMSFIEMLRALRLLNNLDGLFPEIPVISPLELIELEKKKRKRASN</sequence>
<gene>
    <name evidence="2" type="ORF">ACFQ1R_13520</name>
</gene>
<name>A0ABW3JKZ2_9FLAO</name>
<organism evidence="2 3">
    <name type="scientific">Mariniflexile jejuense</name>
    <dbReference type="NCBI Taxonomy" id="1173582"/>
    <lineage>
        <taxon>Bacteria</taxon>
        <taxon>Pseudomonadati</taxon>
        <taxon>Bacteroidota</taxon>
        <taxon>Flavobacteriia</taxon>
        <taxon>Flavobacteriales</taxon>
        <taxon>Flavobacteriaceae</taxon>
        <taxon>Mariniflexile</taxon>
    </lineage>
</organism>
<evidence type="ECO:0000313" key="3">
    <source>
        <dbReference type="Proteomes" id="UP001597061"/>
    </source>
</evidence>
<dbReference type="Pfam" id="PF01381">
    <property type="entry name" value="HTH_3"/>
    <property type="match status" value="1"/>
</dbReference>
<evidence type="ECO:0000313" key="2">
    <source>
        <dbReference type="EMBL" id="MFD0991122.1"/>
    </source>
</evidence>
<dbReference type="Gene3D" id="1.10.260.40">
    <property type="entry name" value="lambda repressor-like DNA-binding domains"/>
    <property type="match status" value="1"/>
</dbReference>
<feature type="domain" description="HTH cro/C1-type" evidence="1">
    <location>
        <begin position="19"/>
        <end position="72"/>
    </location>
</feature>
<dbReference type="Proteomes" id="UP001597061">
    <property type="component" value="Unassembled WGS sequence"/>
</dbReference>
<keyword evidence="3" id="KW-1185">Reference proteome</keyword>
<dbReference type="InterPro" id="IPR001387">
    <property type="entry name" value="Cro/C1-type_HTH"/>
</dbReference>
<accession>A0ABW3JKZ2</accession>
<reference evidence="3" key="1">
    <citation type="journal article" date="2019" name="Int. J. Syst. Evol. Microbiol.">
        <title>The Global Catalogue of Microorganisms (GCM) 10K type strain sequencing project: providing services to taxonomists for standard genome sequencing and annotation.</title>
        <authorList>
            <consortium name="The Broad Institute Genomics Platform"/>
            <consortium name="The Broad Institute Genome Sequencing Center for Infectious Disease"/>
            <person name="Wu L."/>
            <person name="Ma J."/>
        </authorList>
    </citation>
    <scope>NUCLEOTIDE SEQUENCE [LARGE SCALE GENOMIC DNA]</scope>
    <source>
        <strain evidence="3">CCUG 62414</strain>
    </source>
</reference>